<reference evidence="2 3" key="1">
    <citation type="submission" date="2023-03" db="EMBL/GenBank/DDBJ databases">
        <authorList>
            <person name="McGarrah C.E.E."/>
            <person name="Algarin-Martinez E.D."/>
            <person name="Cavasini M.E.D."/>
            <person name="Correa V."/>
            <person name="Danielson D.F."/>
            <person name="Dean W.R."/>
            <person name="French J.L."/>
            <person name="Gaskin N."/>
            <person name="Jain U."/>
            <person name="Janvier J."/>
            <person name="Macumber B.M."/>
            <person name="Martini F.K."/>
            <person name="Mazzei S.G."/>
            <person name="Mujica J.M."/>
            <person name="Odegaard O."/>
            <person name="Quarterman C."/>
            <person name="Rand T.M."/>
            <person name="Seidensticker N.S."/>
            <person name="Serrano T."/>
            <person name="Soltys A."/>
            <person name="Ungrey M.D."/>
            <person name="Pollenz R.S."/>
            <person name="Russell D.A."/>
            <person name="Jacobs-Sera D."/>
            <person name="Hatfull G.F."/>
        </authorList>
    </citation>
    <scope>NUCLEOTIDE SEQUENCE [LARGE SCALE GENOMIC DNA]</scope>
</reference>
<keyword evidence="1" id="KW-1133">Transmembrane helix</keyword>
<dbReference type="RefSeq" id="YP_010842429.1">
    <property type="nucleotide sequence ID" value="NC_079140.1"/>
</dbReference>
<name>A0AAF0GMX3_9CAUD</name>
<keyword evidence="1" id="KW-0812">Transmembrane</keyword>
<evidence type="ECO:0000313" key="2">
    <source>
        <dbReference type="EMBL" id="WGH21032.1"/>
    </source>
</evidence>
<evidence type="ECO:0000256" key="1">
    <source>
        <dbReference type="SAM" id="Phobius"/>
    </source>
</evidence>
<dbReference type="Proteomes" id="UP001223098">
    <property type="component" value="Segment"/>
</dbReference>
<keyword evidence="1" id="KW-0472">Membrane</keyword>
<proteinExistence type="predicted"/>
<evidence type="ECO:0000313" key="3">
    <source>
        <dbReference type="Proteomes" id="UP001223098"/>
    </source>
</evidence>
<dbReference type="EMBL" id="OQ709211">
    <property type="protein sequence ID" value="WGH21032.1"/>
    <property type="molecule type" value="Genomic_DNA"/>
</dbReference>
<gene>
    <name evidence="2" type="primary">26</name>
    <name evidence="2" type="ORF">SEA_AZIRA_26</name>
</gene>
<sequence length="106" mass="12144">MFTAASVPMWVAIIALVGTIASPIIQGRMNKNSPTTRADAAEKFTRIAEGVADDYEEVRDELRELKPLLRELILCLDTLVPHCEALDDDHRHRLRELIDNIRKRMY</sequence>
<accession>A0AAF0GMX3</accession>
<keyword evidence="3" id="KW-1185">Reference proteome</keyword>
<organism evidence="2 3">
    <name type="scientific">Gordonia phage Azira</name>
    <dbReference type="NCBI Taxonomy" id="3035369"/>
    <lineage>
        <taxon>Viruses</taxon>
        <taxon>Duplodnaviria</taxon>
        <taxon>Heunggongvirae</taxon>
        <taxon>Uroviricota</taxon>
        <taxon>Caudoviricetes</taxon>
        <taxon>Aziravirus</taxon>
        <taxon>Aziravirus azira</taxon>
    </lineage>
</organism>
<protein>
    <submittedName>
        <fullName evidence="2">Membrane protein</fullName>
    </submittedName>
</protein>
<dbReference type="KEGG" id="vg:80559220"/>
<dbReference type="GeneID" id="80559220"/>
<feature type="transmembrane region" description="Helical" evidence="1">
    <location>
        <begin position="6"/>
        <end position="25"/>
    </location>
</feature>